<comment type="caution">
    <text evidence="2">The sequence shown here is derived from an EMBL/GenBank/DDBJ whole genome shotgun (WGS) entry which is preliminary data.</text>
</comment>
<dbReference type="EMBL" id="VCDI01000011">
    <property type="protein sequence ID" value="TLU70749.1"/>
    <property type="molecule type" value="Genomic_DNA"/>
</dbReference>
<dbReference type="InterPro" id="IPR025566">
    <property type="entry name" value="DUF4331"/>
</dbReference>
<keyword evidence="1" id="KW-0732">Signal</keyword>
<proteinExistence type="predicted"/>
<gene>
    <name evidence="2" type="ORF">FE263_20520</name>
</gene>
<protein>
    <submittedName>
        <fullName evidence="2">DUF4331 domain-containing protein</fullName>
    </submittedName>
</protein>
<evidence type="ECO:0000256" key="1">
    <source>
        <dbReference type="SAM" id="SignalP"/>
    </source>
</evidence>
<dbReference type="Pfam" id="PF14224">
    <property type="entry name" value="DUF4331"/>
    <property type="match status" value="1"/>
</dbReference>
<evidence type="ECO:0000313" key="3">
    <source>
        <dbReference type="Proteomes" id="UP000305654"/>
    </source>
</evidence>
<organism evidence="2 3">
    <name type="scientific">Lichenicoccus roseus</name>
    <dbReference type="NCBI Taxonomy" id="2683649"/>
    <lineage>
        <taxon>Bacteria</taxon>
        <taxon>Pseudomonadati</taxon>
        <taxon>Pseudomonadota</taxon>
        <taxon>Alphaproteobacteria</taxon>
        <taxon>Acetobacterales</taxon>
        <taxon>Acetobacteraceae</taxon>
        <taxon>Lichenicoccus</taxon>
    </lineage>
</organism>
<keyword evidence="3" id="KW-1185">Reference proteome</keyword>
<sequence>MKRLFLAATSLLASAALGAHAYASSHREAPMIAGMPRLDASDFFLFRSYEPGRSNYVTMIADYVPLQDPGGGPNFFDMEHNGYYDINVDSDGSGKPTYTFRFRVYPVTRNLTVSVGGQNVAISLINDGQITTTNDAAQNTGEVYTISLVTYRNGAPSEELLKDTSGQTLFQKPADRIGDKSIPNYAAYAATFTHDIVVPGCGTGRVFVGQRKDPFVVNLGETFDLVNYVHPIGEQYKASAMDDLAGKNVTSIVWEIQSACLTHVGDPVVGAWTTSDLGSKDSYGRTTYQQVSRLANPLVNELVIGLKDKDKFNMSLPANDTQFGQYVTNPTVPALIQALFPTAKAPTKIPRADLVAVFLTGIKGLNAPVRLNAASEEMRLNTSTPITPYGSQNRLGVIAGDKAGYPNGRRPGDDVVDITLRVAMGRLYALGLYGTPADAPAGLLDFTDGAYTDDTHYLTAFPYVMPPLSDSHQPVHE</sequence>
<accession>A0A5R9J1B7</accession>
<dbReference type="AlphaFoldDB" id="A0A5R9J1B7"/>
<evidence type="ECO:0000313" key="2">
    <source>
        <dbReference type="EMBL" id="TLU70749.1"/>
    </source>
</evidence>
<feature type="signal peptide" evidence="1">
    <location>
        <begin position="1"/>
        <end position="21"/>
    </location>
</feature>
<dbReference type="Proteomes" id="UP000305654">
    <property type="component" value="Unassembled WGS sequence"/>
</dbReference>
<dbReference type="OrthoDB" id="525451at2"/>
<feature type="chain" id="PRO_5024322737" evidence="1">
    <location>
        <begin position="22"/>
        <end position="477"/>
    </location>
</feature>
<reference evidence="2 3" key="1">
    <citation type="submission" date="2019-05" db="EMBL/GenBank/DDBJ databases">
        <authorList>
            <person name="Pankratov T."/>
            <person name="Grouzdev D."/>
        </authorList>
    </citation>
    <scope>NUCLEOTIDE SEQUENCE [LARGE SCALE GENOMIC DNA]</scope>
    <source>
        <strain evidence="2 3">KEBCLARHB70R</strain>
    </source>
</reference>
<name>A0A5R9J1B7_9PROT</name>
<dbReference type="RefSeq" id="WP_138327909.1">
    <property type="nucleotide sequence ID" value="NZ_VCDI01000011.1"/>
</dbReference>